<dbReference type="EMBL" id="AJJQ01000004">
    <property type="protein sequence ID" value="EID51940.1"/>
    <property type="molecule type" value="Genomic_DNA"/>
</dbReference>
<proteinExistence type="predicted"/>
<evidence type="ECO:0000259" key="1">
    <source>
        <dbReference type="Pfam" id="PF07510"/>
    </source>
</evidence>
<dbReference type="PATRIC" id="fig|1125724.3.peg.329"/>
<dbReference type="AlphaFoldDB" id="I0UVN7"/>
<dbReference type="InterPro" id="IPR011089">
    <property type="entry name" value="GmrSD_C"/>
</dbReference>
<keyword evidence="3" id="KW-1185">Reference proteome</keyword>
<feature type="domain" description="GmrSD restriction endonucleases C-terminal" evidence="1">
    <location>
        <begin position="86"/>
        <end position="215"/>
    </location>
</feature>
<dbReference type="RefSeq" id="WP_006887147.1">
    <property type="nucleotide sequence ID" value="NZ_AJJQ01000004.1"/>
</dbReference>
<dbReference type="PANTHER" id="PTHR35149:SF1">
    <property type="entry name" value="DUF5655 DOMAIN-CONTAINING PROTEIN"/>
    <property type="match status" value="1"/>
</dbReference>
<organism evidence="2 3">
    <name type="scientific">Rothia aeria F0474</name>
    <dbReference type="NCBI Taxonomy" id="1125724"/>
    <lineage>
        <taxon>Bacteria</taxon>
        <taxon>Bacillati</taxon>
        <taxon>Actinomycetota</taxon>
        <taxon>Actinomycetes</taxon>
        <taxon>Micrococcales</taxon>
        <taxon>Micrococcaceae</taxon>
        <taxon>Rothia</taxon>
    </lineage>
</organism>
<protein>
    <submittedName>
        <fullName evidence="2">PF07510 family protein</fullName>
    </submittedName>
</protein>
<comment type="caution">
    <text evidence="2">The sequence shown here is derived from an EMBL/GenBank/DDBJ whole genome shotgun (WGS) entry which is preliminary data.</text>
</comment>
<dbReference type="Pfam" id="PF07510">
    <property type="entry name" value="GmrSD_C"/>
    <property type="match status" value="1"/>
</dbReference>
<gene>
    <name evidence="2" type="ORF">HMPREF1324_0926</name>
</gene>
<accession>I0UVN7</accession>
<dbReference type="Proteomes" id="UP000004863">
    <property type="component" value="Unassembled WGS sequence"/>
</dbReference>
<sequence>MPNNEWRPAALWAFKAYEGDKDFLNYFLKKLERFVAGLLIRRIHSNYRAAKYAELLRQLLNGDGLEAKAFDLSAEEKQEMMKQLNTEIYLQPQYICRYILMHLNSLAAGHYEVSNNKKIAIEHVLPQHPDPDSGWSQNFTEPAVEYWTNRLGNLLPLNRKKRRTEAQGFEFEKKKEVYFGSIVSDSIIFTLTEQVINETEWTPTVVEARHRHMLNTLYDVWSLK</sequence>
<dbReference type="OrthoDB" id="9798761at2"/>
<evidence type="ECO:0000313" key="3">
    <source>
        <dbReference type="Proteomes" id="UP000004863"/>
    </source>
</evidence>
<evidence type="ECO:0000313" key="2">
    <source>
        <dbReference type="EMBL" id="EID51940.1"/>
    </source>
</evidence>
<reference evidence="2" key="1">
    <citation type="submission" date="2012-03" db="EMBL/GenBank/DDBJ databases">
        <authorList>
            <person name="Durkin A.S."/>
            <person name="McCorrison J."/>
            <person name="Torralba M."/>
            <person name="Gillis M."/>
            <person name="Methe B."/>
            <person name="Sutton G."/>
            <person name="Nelson K.E."/>
        </authorList>
    </citation>
    <scope>NUCLEOTIDE SEQUENCE [LARGE SCALE GENOMIC DNA]</scope>
    <source>
        <strain evidence="2">F0474</strain>
    </source>
</reference>
<dbReference type="PANTHER" id="PTHR35149">
    <property type="entry name" value="SLL5132 PROTEIN"/>
    <property type="match status" value="1"/>
</dbReference>
<name>I0UVN7_9MICC</name>